<dbReference type="Pfam" id="PF02472">
    <property type="entry name" value="ExbD"/>
    <property type="match status" value="1"/>
</dbReference>
<feature type="transmembrane region" description="Helical" evidence="8">
    <location>
        <begin position="21"/>
        <end position="40"/>
    </location>
</feature>
<dbReference type="Proteomes" id="UP000243807">
    <property type="component" value="Chromosome"/>
</dbReference>
<evidence type="ECO:0000313" key="10">
    <source>
        <dbReference type="Proteomes" id="UP000243807"/>
    </source>
</evidence>
<proteinExistence type="inferred from homology"/>
<protein>
    <recommendedName>
        <fullName evidence="11">Biopolymer transporter ExbD</fullName>
    </recommendedName>
</protein>
<organism evidence="9 10">
    <name type="scientific">Acidihalobacter ferrooxydans</name>
    <dbReference type="NCBI Taxonomy" id="1765967"/>
    <lineage>
        <taxon>Bacteria</taxon>
        <taxon>Pseudomonadati</taxon>
        <taxon>Pseudomonadota</taxon>
        <taxon>Gammaproteobacteria</taxon>
        <taxon>Chromatiales</taxon>
        <taxon>Ectothiorhodospiraceae</taxon>
        <taxon>Acidihalobacter</taxon>
    </lineage>
</organism>
<sequence length="141" mass="15315">MDTTERRYLRKTEPRLNIIPMIDVMMFMLVFFVLIVLRSIPDQGLHFTLPQTDHAARMPQHSLVVNVAPGGIISLGGQHLTLAQLRTRLHARVTAGGSAPHVLIAGDRRVSLQRLVHVMSAISAAGIHDVGVAVRTTASGG</sequence>
<dbReference type="GO" id="GO:0015031">
    <property type="term" value="P:protein transport"/>
    <property type="evidence" value="ECO:0007669"/>
    <property type="project" value="UniProtKB-KW"/>
</dbReference>
<evidence type="ECO:0000256" key="3">
    <source>
        <dbReference type="ARBA" id="ARBA00022475"/>
    </source>
</evidence>
<dbReference type="KEGG" id="afy:BW247_01525"/>
<evidence type="ECO:0000256" key="5">
    <source>
        <dbReference type="ARBA" id="ARBA00022989"/>
    </source>
</evidence>
<evidence type="ECO:0000313" key="9">
    <source>
        <dbReference type="EMBL" id="APZ41937.1"/>
    </source>
</evidence>
<evidence type="ECO:0000256" key="2">
    <source>
        <dbReference type="ARBA" id="ARBA00005811"/>
    </source>
</evidence>
<dbReference type="RefSeq" id="WP_076835284.1">
    <property type="nucleotide sequence ID" value="NZ_CP019434.1"/>
</dbReference>
<comment type="subcellular location">
    <subcellularLocation>
        <location evidence="1">Cell membrane</location>
        <topology evidence="1">Single-pass membrane protein</topology>
    </subcellularLocation>
    <subcellularLocation>
        <location evidence="7">Cell membrane</location>
        <topology evidence="7">Single-pass type II membrane protein</topology>
    </subcellularLocation>
</comment>
<dbReference type="Gene3D" id="3.30.420.270">
    <property type="match status" value="1"/>
</dbReference>
<dbReference type="GO" id="GO:0005886">
    <property type="term" value="C:plasma membrane"/>
    <property type="evidence" value="ECO:0007669"/>
    <property type="project" value="UniProtKB-SubCell"/>
</dbReference>
<dbReference type="AlphaFoldDB" id="A0A1P8UDJ8"/>
<evidence type="ECO:0000256" key="7">
    <source>
        <dbReference type="RuleBase" id="RU003879"/>
    </source>
</evidence>
<evidence type="ECO:0000256" key="1">
    <source>
        <dbReference type="ARBA" id="ARBA00004162"/>
    </source>
</evidence>
<dbReference type="PANTHER" id="PTHR30558:SF3">
    <property type="entry name" value="BIOPOLYMER TRANSPORT PROTEIN EXBD-RELATED"/>
    <property type="match status" value="1"/>
</dbReference>
<keyword evidence="7" id="KW-0653">Protein transport</keyword>
<reference evidence="9 10" key="1">
    <citation type="submission" date="2017-01" db="EMBL/GenBank/DDBJ databases">
        <title>Draft sequence of Acidihalobacter ferrooxidans strain DSM 14175 (strain V8).</title>
        <authorList>
            <person name="Khaleque H.N."/>
            <person name="Ramsay J.P."/>
            <person name="Murphy R.J.T."/>
            <person name="Kaksonen A.H."/>
            <person name="Boxall N.J."/>
            <person name="Watkin E.L.J."/>
        </authorList>
    </citation>
    <scope>NUCLEOTIDE SEQUENCE [LARGE SCALE GENOMIC DNA]</scope>
    <source>
        <strain evidence="9 10">V8</strain>
    </source>
</reference>
<keyword evidence="7" id="KW-0813">Transport</keyword>
<dbReference type="PANTHER" id="PTHR30558">
    <property type="entry name" value="EXBD MEMBRANE COMPONENT OF PMF-DRIVEN MACROMOLECULE IMPORT SYSTEM"/>
    <property type="match status" value="1"/>
</dbReference>
<keyword evidence="3" id="KW-1003">Cell membrane</keyword>
<gene>
    <name evidence="9" type="ORF">BW247_01525</name>
</gene>
<dbReference type="InterPro" id="IPR003400">
    <property type="entry name" value="ExbD"/>
</dbReference>
<keyword evidence="6 8" id="KW-0472">Membrane</keyword>
<keyword evidence="10" id="KW-1185">Reference proteome</keyword>
<dbReference type="GO" id="GO:0022857">
    <property type="term" value="F:transmembrane transporter activity"/>
    <property type="evidence" value="ECO:0007669"/>
    <property type="project" value="InterPro"/>
</dbReference>
<comment type="similarity">
    <text evidence="2 7">Belongs to the ExbD/TolR family.</text>
</comment>
<keyword evidence="5 8" id="KW-1133">Transmembrane helix</keyword>
<evidence type="ECO:0000256" key="8">
    <source>
        <dbReference type="SAM" id="Phobius"/>
    </source>
</evidence>
<evidence type="ECO:0008006" key="11">
    <source>
        <dbReference type="Google" id="ProtNLM"/>
    </source>
</evidence>
<keyword evidence="4 7" id="KW-0812">Transmembrane</keyword>
<accession>A0A1P8UDJ8</accession>
<dbReference type="EMBL" id="CP019434">
    <property type="protein sequence ID" value="APZ41937.1"/>
    <property type="molecule type" value="Genomic_DNA"/>
</dbReference>
<dbReference type="OrthoDB" id="9793581at2"/>
<evidence type="ECO:0000256" key="4">
    <source>
        <dbReference type="ARBA" id="ARBA00022692"/>
    </source>
</evidence>
<name>A0A1P8UDJ8_9GAMM</name>
<dbReference type="STRING" id="1765967.BW247_01525"/>
<evidence type="ECO:0000256" key="6">
    <source>
        <dbReference type="ARBA" id="ARBA00023136"/>
    </source>
</evidence>